<accession>A0A9W6TZB7</accession>
<dbReference type="AlphaFoldDB" id="A0A9W6TZB7"/>
<dbReference type="OrthoDB" id="2131500at2759"/>
<dbReference type="EMBL" id="BSXW01000444">
    <property type="protein sequence ID" value="GMF22541.1"/>
    <property type="molecule type" value="Genomic_DNA"/>
</dbReference>
<evidence type="ECO:0000313" key="1">
    <source>
        <dbReference type="EMBL" id="GMF22541.1"/>
    </source>
</evidence>
<organism evidence="1 2">
    <name type="scientific">Phytophthora lilii</name>
    <dbReference type="NCBI Taxonomy" id="2077276"/>
    <lineage>
        <taxon>Eukaryota</taxon>
        <taxon>Sar</taxon>
        <taxon>Stramenopiles</taxon>
        <taxon>Oomycota</taxon>
        <taxon>Peronosporomycetes</taxon>
        <taxon>Peronosporales</taxon>
        <taxon>Peronosporaceae</taxon>
        <taxon>Phytophthora</taxon>
    </lineage>
</organism>
<gene>
    <name evidence="1" type="ORF">Plil01_000900300</name>
</gene>
<reference evidence="1" key="1">
    <citation type="submission" date="2023-04" db="EMBL/GenBank/DDBJ databases">
        <title>Phytophthora lilii NBRC 32176.</title>
        <authorList>
            <person name="Ichikawa N."/>
            <person name="Sato H."/>
            <person name="Tonouchi N."/>
        </authorList>
    </citation>
    <scope>NUCLEOTIDE SEQUENCE</scope>
    <source>
        <strain evidence="1">NBRC 32176</strain>
    </source>
</reference>
<proteinExistence type="predicted"/>
<evidence type="ECO:0000313" key="2">
    <source>
        <dbReference type="Proteomes" id="UP001165083"/>
    </source>
</evidence>
<dbReference type="Proteomes" id="UP001165083">
    <property type="component" value="Unassembled WGS sequence"/>
</dbReference>
<name>A0A9W6TZB7_9STRA</name>
<comment type="caution">
    <text evidence="1">The sequence shown here is derived from an EMBL/GenBank/DDBJ whole genome shotgun (WGS) entry which is preliminary data.</text>
</comment>
<keyword evidence="2" id="KW-1185">Reference proteome</keyword>
<protein>
    <submittedName>
        <fullName evidence="1">Unnamed protein product</fullName>
    </submittedName>
</protein>
<sequence length="342" mass="39620">MCNFIKSNGEQCKLARNKDRCGKHQIIVDREEIIVEETNIVEEMPPKLSTPAVAEVIHTPEPSAIKPVESSNVKVSEVPNVDESIVAPAIADSMVYKEDQSLDSKLNISDADAKGITWDTCGLEHDNKDIFRFSEVIDAWRSLAKEIPIDHQSIKNADPQVLFDQGYISPIQLENRKDGKVTSRKRIYFKSVEDKETFLGLYKKLTFVEYCVSSGLYDQRLYKLCCMMKRDWYCNNNNTWNLAGMFYRMQHVDLGLMRKTYLCILHTMTDRFDHAAALKVFNDWETSKYHPKLSESQIKSIAGGTNPIEYSEWKEEYEPKEIKEKRWQRKENAFGYSQREAD</sequence>